<evidence type="ECO:0000313" key="5">
    <source>
        <dbReference type="Proteomes" id="UP000599391"/>
    </source>
</evidence>
<evidence type="ECO:0000256" key="2">
    <source>
        <dbReference type="ARBA" id="ARBA00023002"/>
    </source>
</evidence>
<comment type="caution">
    <text evidence="4">The sequence shown here is derived from an EMBL/GenBank/DDBJ whole genome shotgun (WGS) entry which is preliminary data.</text>
</comment>
<accession>A0A8J7L321</accession>
<dbReference type="InterPro" id="IPR057326">
    <property type="entry name" value="KR_dom"/>
</dbReference>
<dbReference type="CDD" id="cd05233">
    <property type="entry name" value="SDR_c"/>
    <property type="match status" value="1"/>
</dbReference>
<dbReference type="NCBIfam" id="NF005559">
    <property type="entry name" value="PRK07231.1"/>
    <property type="match status" value="1"/>
</dbReference>
<protein>
    <submittedName>
        <fullName evidence="4">Glucose 1-dehydrogenase</fullName>
        <ecNumber evidence="4">1.1.1.47</ecNumber>
    </submittedName>
</protein>
<dbReference type="SMART" id="SM00822">
    <property type="entry name" value="PKS_KR"/>
    <property type="match status" value="1"/>
</dbReference>
<dbReference type="PANTHER" id="PTHR24321">
    <property type="entry name" value="DEHYDROGENASES, SHORT CHAIN"/>
    <property type="match status" value="1"/>
</dbReference>
<evidence type="ECO:0000259" key="3">
    <source>
        <dbReference type="SMART" id="SM00822"/>
    </source>
</evidence>
<dbReference type="FunFam" id="3.40.50.720:FF:000084">
    <property type="entry name" value="Short-chain dehydrogenase reductase"/>
    <property type="match status" value="1"/>
</dbReference>
<dbReference type="SUPFAM" id="SSF51735">
    <property type="entry name" value="NAD(P)-binding Rossmann-fold domains"/>
    <property type="match status" value="1"/>
</dbReference>
<sequence length="251" mass="26125">MKPLENKVALVTGGTSGIGRTTAIAFAHAGAKVVVVGRREEEGSETVSLIHQVGSEGLFVKADVSQEADIEATIAAVVNKFGRLDIAFNNAGLLGENALLAEQTEQTYDRVFGVNVKGVFLCMKHEITQMLAQGNGGAIVNTSSINGFRPLAPGLSIYDASKTAVVMLTKAAALEYASQKIRINAIAPGPIETEMLSQATGGNTKAFENFVPAGRLGKPDDIANAVIWLSSDATNFVNGHTLAVDGGLLAA</sequence>
<dbReference type="EC" id="1.1.1.47" evidence="4"/>
<keyword evidence="2 4" id="KW-0560">Oxidoreductase</keyword>
<dbReference type="InterPro" id="IPR036291">
    <property type="entry name" value="NAD(P)-bd_dom_sf"/>
</dbReference>
<dbReference type="PRINTS" id="PR00081">
    <property type="entry name" value="GDHRDH"/>
</dbReference>
<dbReference type="RefSeq" id="WP_214440881.1">
    <property type="nucleotide sequence ID" value="NZ_JAECZB010000080.1"/>
</dbReference>
<dbReference type="PRINTS" id="PR00080">
    <property type="entry name" value="SDRFAMILY"/>
</dbReference>
<keyword evidence="5" id="KW-1185">Reference proteome</keyword>
<proteinExistence type="inferred from homology"/>
<dbReference type="Proteomes" id="UP000599391">
    <property type="component" value="Unassembled WGS sequence"/>
</dbReference>
<gene>
    <name evidence="4" type="ORF">I8751_20250</name>
</gene>
<dbReference type="InterPro" id="IPR002347">
    <property type="entry name" value="SDR_fam"/>
</dbReference>
<dbReference type="Gene3D" id="3.40.50.720">
    <property type="entry name" value="NAD(P)-binding Rossmann-like Domain"/>
    <property type="match status" value="1"/>
</dbReference>
<feature type="domain" description="Ketoreductase" evidence="3">
    <location>
        <begin position="7"/>
        <end position="194"/>
    </location>
</feature>
<name>A0A8J7L321_9CYAN</name>
<dbReference type="Pfam" id="PF13561">
    <property type="entry name" value="adh_short_C2"/>
    <property type="match status" value="1"/>
</dbReference>
<evidence type="ECO:0000256" key="1">
    <source>
        <dbReference type="ARBA" id="ARBA00006484"/>
    </source>
</evidence>
<dbReference type="AlphaFoldDB" id="A0A8J7L321"/>
<dbReference type="EMBL" id="JAECZB010000080">
    <property type="protein sequence ID" value="MBH8554645.1"/>
    <property type="molecule type" value="Genomic_DNA"/>
</dbReference>
<evidence type="ECO:0000313" key="4">
    <source>
        <dbReference type="EMBL" id="MBH8554645.1"/>
    </source>
</evidence>
<organism evidence="4 5">
    <name type="scientific">Atlanticothrix silvestris CENA357</name>
    <dbReference type="NCBI Taxonomy" id="1725252"/>
    <lineage>
        <taxon>Bacteria</taxon>
        <taxon>Bacillati</taxon>
        <taxon>Cyanobacteriota</taxon>
        <taxon>Cyanophyceae</taxon>
        <taxon>Nostocales</taxon>
        <taxon>Nodulariaceae</taxon>
        <taxon>Atlanticothrix</taxon>
        <taxon>Atlanticothrix silvestris</taxon>
    </lineage>
</organism>
<comment type="similarity">
    <text evidence="1">Belongs to the short-chain dehydrogenases/reductases (SDR) family.</text>
</comment>
<dbReference type="GO" id="GO:0047936">
    <property type="term" value="F:glucose 1-dehydrogenase [NAD(P)+] activity"/>
    <property type="evidence" value="ECO:0007669"/>
    <property type="project" value="UniProtKB-EC"/>
</dbReference>
<reference evidence="4 5" key="1">
    <citation type="journal article" date="2021" name="Int. J. Syst. Evol. Microbiol.">
        <title>Amazonocrinis nigriterrae gen. nov., sp. nov., Atlanticothrix silvestris gen. nov., sp. nov. and Dendronalium phyllosphericum gen. nov., sp. nov., nostocacean cyanobacteria from Brazilian environments.</title>
        <authorList>
            <person name="Alvarenga D.O."/>
            <person name="Andreote A.P.D."/>
            <person name="Branco L.H.Z."/>
            <person name="Delbaje E."/>
            <person name="Cruz R.B."/>
            <person name="Varani A.M."/>
            <person name="Fiore M.F."/>
        </authorList>
    </citation>
    <scope>NUCLEOTIDE SEQUENCE [LARGE SCALE GENOMIC DNA]</scope>
    <source>
        <strain evidence="4 5">CENA357</strain>
    </source>
</reference>
<dbReference type="PANTHER" id="PTHR24321:SF11">
    <property type="entry name" value="BLR0893 PROTEIN"/>
    <property type="match status" value="1"/>
</dbReference>